<dbReference type="InterPro" id="IPR051706">
    <property type="entry name" value="Glycosyltransferase_domain"/>
</dbReference>
<organism evidence="3 4">
    <name type="scientific">Symbiodinium natans</name>
    <dbReference type="NCBI Taxonomy" id="878477"/>
    <lineage>
        <taxon>Eukaryota</taxon>
        <taxon>Sar</taxon>
        <taxon>Alveolata</taxon>
        <taxon>Dinophyceae</taxon>
        <taxon>Suessiales</taxon>
        <taxon>Symbiodiniaceae</taxon>
        <taxon>Symbiodinium</taxon>
    </lineage>
</organism>
<dbReference type="SUPFAM" id="SSF53448">
    <property type="entry name" value="Nucleotide-diphospho-sugar transferases"/>
    <property type="match status" value="1"/>
</dbReference>
<keyword evidence="4" id="KW-1185">Reference proteome</keyword>
<evidence type="ECO:0000256" key="2">
    <source>
        <dbReference type="SAM" id="MobiDB-lite"/>
    </source>
</evidence>
<name>A0A812U7W8_9DINO</name>
<evidence type="ECO:0000313" key="3">
    <source>
        <dbReference type="EMBL" id="CAE7556222.1"/>
    </source>
</evidence>
<keyword evidence="1" id="KW-0808">Transferase</keyword>
<evidence type="ECO:0000256" key="1">
    <source>
        <dbReference type="ARBA" id="ARBA00022679"/>
    </source>
</evidence>
<gene>
    <name evidence="3" type="ORF">SNAT2548_LOCUS31265</name>
</gene>
<reference evidence="3" key="1">
    <citation type="submission" date="2021-02" db="EMBL/GenBank/DDBJ databases">
        <authorList>
            <person name="Dougan E. K."/>
            <person name="Rhodes N."/>
            <person name="Thang M."/>
            <person name="Chan C."/>
        </authorList>
    </citation>
    <scope>NUCLEOTIDE SEQUENCE</scope>
</reference>
<dbReference type="InterPro" id="IPR007577">
    <property type="entry name" value="GlycoTrfase_DXD_sugar-bd_CS"/>
</dbReference>
<feature type="compositionally biased region" description="Acidic residues" evidence="2">
    <location>
        <begin position="32"/>
        <end position="43"/>
    </location>
</feature>
<accession>A0A812U7W8</accession>
<evidence type="ECO:0000313" key="4">
    <source>
        <dbReference type="Proteomes" id="UP000604046"/>
    </source>
</evidence>
<feature type="region of interest" description="Disordered" evidence="2">
    <location>
        <begin position="28"/>
        <end position="94"/>
    </location>
</feature>
<dbReference type="PANTHER" id="PTHR32385">
    <property type="entry name" value="MANNOSYL PHOSPHORYLINOSITOL CERAMIDE SYNTHASE"/>
    <property type="match status" value="1"/>
</dbReference>
<dbReference type="GO" id="GO:0016020">
    <property type="term" value="C:membrane"/>
    <property type="evidence" value="ECO:0007669"/>
    <property type="project" value="GOC"/>
</dbReference>
<dbReference type="PANTHER" id="PTHR32385:SF15">
    <property type="entry name" value="INOSITOL PHOSPHOCERAMIDE MANNOSYLTRANSFERASE 1"/>
    <property type="match status" value="1"/>
</dbReference>
<proteinExistence type="predicted"/>
<dbReference type="Proteomes" id="UP000604046">
    <property type="component" value="Unassembled WGS sequence"/>
</dbReference>
<feature type="compositionally biased region" description="Basic and acidic residues" evidence="2">
    <location>
        <begin position="44"/>
        <end position="58"/>
    </location>
</feature>
<feature type="compositionally biased region" description="Acidic residues" evidence="2">
    <location>
        <begin position="74"/>
        <end position="84"/>
    </location>
</feature>
<dbReference type="EMBL" id="CAJNDS010002648">
    <property type="protein sequence ID" value="CAE7556222.1"/>
    <property type="molecule type" value="Genomic_DNA"/>
</dbReference>
<dbReference type="GO" id="GO:0000030">
    <property type="term" value="F:mannosyltransferase activity"/>
    <property type="evidence" value="ECO:0007669"/>
    <property type="project" value="TreeGrafter"/>
</dbReference>
<comment type="caution">
    <text evidence="3">The sequence shown here is derived from an EMBL/GenBank/DDBJ whole genome shotgun (WGS) entry which is preliminary data.</text>
</comment>
<dbReference type="Pfam" id="PF04488">
    <property type="entry name" value="Gly_transf_sug"/>
    <property type="match status" value="1"/>
</dbReference>
<dbReference type="GO" id="GO:0051999">
    <property type="term" value="P:mannosyl-inositol phosphorylceramide biosynthetic process"/>
    <property type="evidence" value="ECO:0007669"/>
    <property type="project" value="TreeGrafter"/>
</dbReference>
<sequence>MHRTGWQHDKISSKGDKVRLKPLLTYVNLGEADPEDDGEEQEAEKEASQRSLKIHDEAVAEQAAPHGPDKEAEATDIPDQDTEAPAEPKAKQASDSECHLFTLWEYPKGAPTYVRLNIESWRRHSHGRCGEPIFLNERNLRDWIPDLPEEYFKLPYQACKSDVVRYAVIYHHGGIYMDTDFLVVQDLDPVIDVLNLDLVSYSGSNTAGKECPASFSSNFLGGRKGSRFHKEVYDAQIEKMKNYCPLSQKGSLVNGKEQFCCFEEKDVKCDVPWAAIGEGVSHQVLKRMNAGQDRITSHCFAGDDSFVPHDMEGVLLHAPLLEDAKRRFGRQGVQKPFDRIAYHLFNSMTSLQSWSCKRLSSNSTLVSALYRRSFTTGAGSQIVTGLEASEFLRQNSDFREHSRPLVGGSEVPCTRFDQFANLAKMLPPPSGKADSSKCKIFTIAYPDTDGAPLAFHLNVNSWHRHTQDVCDEPILINDTNVKQYIPDLPKEYFRLPGTQEKLDLIRHGLIYHHGGMVLQWDVVFLQDLSRVVEKIAENDLVSSEERKQGEAFTCSDSWQILFTAGKRGSLLHGAIWQEAKDAVLNHCPLSDQAKEKLCCFDASRNCHVPGGALSEISMKTKKEFEGDDQVFSSYCYAEGESFRPALFQQILDHTPLAAPGRKRFRDEHHREIEDTLALFIPLSMTQDLKCQDLFDRTKVIGTVYGKSFGVFDGSEENQHCKRPSAVRSIAESLPTPAGAESDDMCRIFSLELPETPVAAQINFASWRQHMPPCAETVLISDANVRQWLPDIPEDYFQLPGPEEKLDFLRHGLLFHHGGIVMRRDVVAAQSLETTMTLASLVDLLSSAEENGGGSACGGSFQGSLMMGGKKGSAYHGVAWTLAKRAISQHCPPEDRSKEIICCFDGPEQCHIPGGSLGDSHSSRVKRMFEVAGLSLDSHCLAGQDSIRPAYFQFVLDHKRKLADASEYFTTNRHMQLLNRTAFYIPLADAKRACPDFFEMQTVVGAVYAKSFGHSDDGFCPL</sequence>
<dbReference type="AlphaFoldDB" id="A0A812U7W8"/>
<dbReference type="InterPro" id="IPR029044">
    <property type="entry name" value="Nucleotide-diphossugar_trans"/>
</dbReference>
<protein>
    <submittedName>
        <fullName evidence="3">Uncharacterized protein</fullName>
    </submittedName>
</protein>
<dbReference type="OrthoDB" id="409543at2759"/>
<dbReference type="Gene3D" id="3.90.550.20">
    <property type="match status" value="1"/>
</dbReference>